<dbReference type="AlphaFoldDB" id="A0A8T0MSW7"/>
<reference evidence="2" key="1">
    <citation type="submission" date="2020-05" db="EMBL/GenBank/DDBJ databases">
        <title>WGS assembly of Panicum virgatum.</title>
        <authorList>
            <person name="Lovell J.T."/>
            <person name="Jenkins J."/>
            <person name="Shu S."/>
            <person name="Juenger T.E."/>
            <person name="Schmutz J."/>
        </authorList>
    </citation>
    <scope>NUCLEOTIDE SEQUENCE</scope>
    <source>
        <strain evidence="2">AP13</strain>
    </source>
</reference>
<feature type="region of interest" description="Disordered" evidence="1">
    <location>
        <begin position="77"/>
        <end position="98"/>
    </location>
</feature>
<evidence type="ECO:0000313" key="3">
    <source>
        <dbReference type="Proteomes" id="UP000823388"/>
    </source>
</evidence>
<gene>
    <name evidence="2" type="ORF">PVAP13_9NG466900</name>
</gene>
<comment type="caution">
    <text evidence="2">The sequence shown here is derived from an EMBL/GenBank/DDBJ whole genome shotgun (WGS) entry which is preliminary data.</text>
</comment>
<name>A0A8T0MSW7_PANVG</name>
<sequence length="198" mass="20915">MPRPRRSGAPSPLTPDGAAQRGRSRRGGCNWAAERLRSQTSWLEIGGSSCSAGSSCRWPKHVRAASSRTCIRPFVLGRHQDSSGGSRSRAGDGGERDAAPAVRMASTLRVYCSGDCGRGGCGGRADAAAGPPPKPAELPQVGENLRRVDAVVAMTESFLAGDEAAVRGRRVRGPAVGCRRGRMNECRSCWNLDLALIE</sequence>
<evidence type="ECO:0000256" key="1">
    <source>
        <dbReference type="SAM" id="MobiDB-lite"/>
    </source>
</evidence>
<feature type="compositionally biased region" description="Basic and acidic residues" evidence="1">
    <location>
        <begin position="89"/>
        <end position="98"/>
    </location>
</feature>
<proteinExistence type="predicted"/>
<protein>
    <submittedName>
        <fullName evidence="2">Uncharacterized protein</fullName>
    </submittedName>
</protein>
<dbReference type="Proteomes" id="UP000823388">
    <property type="component" value="Chromosome 9N"/>
</dbReference>
<dbReference type="EMBL" id="CM029054">
    <property type="protein sequence ID" value="KAG2539613.1"/>
    <property type="molecule type" value="Genomic_DNA"/>
</dbReference>
<keyword evidence="3" id="KW-1185">Reference proteome</keyword>
<feature type="region of interest" description="Disordered" evidence="1">
    <location>
        <begin position="1"/>
        <end position="30"/>
    </location>
</feature>
<accession>A0A8T0MSW7</accession>
<organism evidence="2 3">
    <name type="scientific">Panicum virgatum</name>
    <name type="common">Blackwell switchgrass</name>
    <dbReference type="NCBI Taxonomy" id="38727"/>
    <lineage>
        <taxon>Eukaryota</taxon>
        <taxon>Viridiplantae</taxon>
        <taxon>Streptophyta</taxon>
        <taxon>Embryophyta</taxon>
        <taxon>Tracheophyta</taxon>
        <taxon>Spermatophyta</taxon>
        <taxon>Magnoliopsida</taxon>
        <taxon>Liliopsida</taxon>
        <taxon>Poales</taxon>
        <taxon>Poaceae</taxon>
        <taxon>PACMAD clade</taxon>
        <taxon>Panicoideae</taxon>
        <taxon>Panicodae</taxon>
        <taxon>Paniceae</taxon>
        <taxon>Panicinae</taxon>
        <taxon>Panicum</taxon>
        <taxon>Panicum sect. Hiantes</taxon>
    </lineage>
</organism>
<evidence type="ECO:0000313" key="2">
    <source>
        <dbReference type="EMBL" id="KAG2539613.1"/>
    </source>
</evidence>